<reference evidence="1" key="1">
    <citation type="journal article" date="2020" name="Nature">
        <title>Giant virus diversity and host interactions through global metagenomics.</title>
        <authorList>
            <person name="Schulz F."/>
            <person name="Roux S."/>
            <person name="Paez-Espino D."/>
            <person name="Jungbluth S."/>
            <person name="Walsh D.A."/>
            <person name="Denef V.J."/>
            <person name="McMahon K.D."/>
            <person name="Konstantinidis K.T."/>
            <person name="Eloe-Fadrosh E.A."/>
            <person name="Kyrpides N.C."/>
            <person name="Woyke T."/>
        </authorList>
    </citation>
    <scope>NUCLEOTIDE SEQUENCE</scope>
    <source>
        <strain evidence="1">GVMAG-S-1101178-73</strain>
    </source>
</reference>
<dbReference type="EMBL" id="MN740821">
    <property type="protein sequence ID" value="QHU13531.1"/>
    <property type="molecule type" value="Genomic_DNA"/>
</dbReference>
<dbReference type="AlphaFoldDB" id="A0A6C0K8P6"/>
<organism evidence="1">
    <name type="scientific">viral metagenome</name>
    <dbReference type="NCBI Taxonomy" id="1070528"/>
    <lineage>
        <taxon>unclassified sequences</taxon>
        <taxon>metagenomes</taxon>
        <taxon>organismal metagenomes</taxon>
    </lineage>
</organism>
<accession>A0A6C0K8P6</accession>
<protein>
    <submittedName>
        <fullName evidence="1">Uncharacterized protein</fullName>
    </submittedName>
</protein>
<proteinExistence type="predicted"/>
<evidence type="ECO:0000313" key="1">
    <source>
        <dbReference type="EMBL" id="QHU13531.1"/>
    </source>
</evidence>
<sequence>MDEDCFAIPDNSSDANVASVANVAAATAANATIDTCIFKSTHYDIANVIHIYLKDIHRYTENNTWEYLKTDATTKKQSWEIDVDNKELIFSIRTTVCNAFTARSLYWANAKDADDSGDSNGYNKYLDTEIISVKLLNISSKLKDNKYICVVIKECKQFFI</sequence>
<name>A0A6C0K8P6_9ZZZZ</name>